<feature type="domain" description="Uracil-DNA glycosylase-like" evidence="1">
    <location>
        <begin position="8"/>
        <end position="164"/>
    </location>
</feature>
<dbReference type="AlphaFoldDB" id="A0A4Y4CSJ6"/>
<proteinExistence type="predicted"/>
<dbReference type="EMBL" id="BJNV01000013">
    <property type="protein sequence ID" value="GEC95042.1"/>
    <property type="molecule type" value="Genomic_DNA"/>
</dbReference>
<sequence length="170" mass="18488">MALLYSFPPVAAPDAHTLILGSMPGQASLAAGEYYAHRRNLFWPILGELFGASPALPYAARLQKLTDAGLALWDVLQCCEREGSLDGNIAPASIVANDFATFLTEHPRIVRVFFNGTLADTSFRRHVLQTLPHHSLHFTRLPSTSPANAAYSYARRLEAWRALTASAPGG</sequence>
<organism evidence="2 3">
    <name type="scientific">Zoogloea ramigera</name>
    <dbReference type="NCBI Taxonomy" id="350"/>
    <lineage>
        <taxon>Bacteria</taxon>
        <taxon>Pseudomonadati</taxon>
        <taxon>Pseudomonadota</taxon>
        <taxon>Betaproteobacteria</taxon>
        <taxon>Rhodocyclales</taxon>
        <taxon>Zoogloeaceae</taxon>
        <taxon>Zoogloea</taxon>
    </lineage>
</organism>
<dbReference type="OrthoDB" id="9799921at2"/>
<dbReference type="SUPFAM" id="SSF52141">
    <property type="entry name" value="Uracil-DNA glycosylase-like"/>
    <property type="match status" value="1"/>
</dbReference>
<dbReference type="Proteomes" id="UP000318422">
    <property type="component" value="Unassembled WGS sequence"/>
</dbReference>
<dbReference type="InterPro" id="IPR026353">
    <property type="entry name" value="Hypoxan-DNA_Glyclase"/>
</dbReference>
<evidence type="ECO:0000313" key="3">
    <source>
        <dbReference type="Proteomes" id="UP000318422"/>
    </source>
</evidence>
<comment type="caution">
    <text evidence="2">The sequence shown here is derived from an EMBL/GenBank/DDBJ whole genome shotgun (WGS) entry which is preliminary data.</text>
</comment>
<dbReference type="InterPro" id="IPR036895">
    <property type="entry name" value="Uracil-DNA_glycosylase-like_sf"/>
</dbReference>
<dbReference type="Gene3D" id="3.40.470.10">
    <property type="entry name" value="Uracil-DNA glycosylase-like domain"/>
    <property type="match status" value="1"/>
</dbReference>
<protein>
    <submittedName>
        <fullName evidence="2">DNA-deoxyinosine glycosylase</fullName>
    </submittedName>
</protein>
<reference evidence="2 3" key="1">
    <citation type="submission" date="2019-06" db="EMBL/GenBank/DDBJ databases">
        <title>Whole genome shotgun sequence of Zoogloea ramigera NBRC 15342.</title>
        <authorList>
            <person name="Hosoyama A."/>
            <person name="Uohara A."/>
            <person name="Ohji S."/>
            <person name="Ichikawa N."/>
        </authorList>
    </citation>
    <scope>NUCLEOTIDE SEQUENCE [LARGE SCALE GENOMIC DNA]</scope>
    <source>
        <strain evidence="2 3">NBRC 15342</strain>
    </source>
</reference>
<dbReference type="NCBIfam" id="TIGR04274">
    <property type="entry name" value="hypoxanDNAglyco"/>
    <property type="match status" value="1"/>
</dbReference>
<dbReference type="Pfam" id="PF03167">
    <property type="entry name" value="UDG"/>
    <property type="match status" value="1"/>
</dbReference>
<dbReference type="CDD" id="cd10032">
    <property type="entry name" value="UDG-F6_HDG"/>
    <property type="match status" value="1"/>
</dbReference>
<dbReference type="SMART" id="SM00986">
    <property type="entry name" value="UDG"/>
    <property type="match status" value="1"/>
</dbReference>
<evidence type="ECO:0000313" key="2">
    <source>
        <dbReference type="EMBL" id="GEC95042.1"/>
    </source>
</evidence>
<gene>
    <name evidence="2" type="ORF">ZRA01_11150</name>
</gene>
<dbReference type="InterPro" id="IPR005122">
    <property type="entry name" value="Uracil-DNA_glycosylase-like"/>
</dbReference>
<keyword evidence="3" id="KW-1185">Reference proteome</keyword>
<dbReference type="SMART" id="SM00987">
    <property type="entry name" value="UreE_C"/>
    <property type="match status" value="1"/>
</dbReference>
<name>A0A4Y4CSJ6_ZOORA</name>
<dbReference type="RefSeq" id="WP_141350146.1">
    <property type="nucleotide sequence ID" value="NZ_BJNV01000013.1"/>
</dbReference>
<evidence type="ECO:0000259" key="1">
    <source>
        <dbReference type="SMART" id="SM00986"/>
    </source>
</evidence>
<accession>A0A4Y4CSJ6</accession>